<dbReference type="GeneID" id="18917927"/>
<dbReference type="HOGENOM" id="CLU_2210914_0_0_1"/>
<gene>
    <name evidence="1" type="ORF">PHACADRAFT_261243</name>
</gene>
<name>K5WQM5_PHACS</name>
<proteinExistence type="predicted"/>
<organism evidence="1 2">
    <name type="scientific">Phanerochaete carnosa (strain HHB-10118-sp)</name>
    <name type="common">White-rot fungus</name>
    <name type="synonym">Peniophora carnosa</name>
    <dbReference type="NCBI Taxonomy" id="650164"/>
    <lineage>
        <taxon>Eukaryota</taxon>
        <taxon>Fungi</taxon>
        <taxon>Dikarya</taxon>
        <taxon>Basidiomycota</taxon>
        <taxon>Agaricomycotina</taxon>
        <taxon>Agaricomycetes</taxon>
        <taxon>Polyporales</taxon>
        <taxon>Phanerochaetaceae</taxon>
        <taxon>Phanerochaete</taxon>
    </lineage>
</organism>
<dbReference type="KEGG" id="pco:PHACADRAFT_261243"/>
<dbReference type="RefSeq" id="XP_007399003.1">
    <property type="nucleotide sequence ID" value="XM_007398941.1"/>
</dbReference>
<keyword evidence="2" id="KW-1185">Reference proteome</keyword>
<dbReference type="OrthoDB" id="10663265at2759"/>
<evidence type="ECO:0000313" key="1">
    <source>
        <dbReference type="EMBL" id="EKM52662.1"/>
    </source>
</evidence>
<dbReference type="EMBL" id="JH930475">
    <property type="protein sequence ID" value="EKM52662.1"/>
    <property type="molecule type" value="Genomic_DNA"/>
</dbReference>
<evidence type="ECO:0000313" key="2">
    <source>
        <dbReference type="Proteomes" id="UP000008370"/>
    </source>
</evidence>
<sequence length="107" mass="11248">MATPTTCDVLPSAAMIASSASFTESECVYQREDILPGKLVTTPLRTAGPSLEQIVARVTAKKRQTLRNVENTACGPDGALNYTPKDYLLASGRSGLGGVRGASQIFS</sequence>
<reference evidence="1 2" key="1">
    <citation type="journal article" date="2012" name="BMC Genomics">
        <title>Comparative genomics of the white-rot fungi, Phanerochaete carnosa and P. chrysosporium, to elucidate the genetic basis of the distinct wood types they colonize.</title>
        <authorList>
            <person name="Suzuki H."/>
            <person name="MacDonald J."/>
            <person name="Syed K."/>
            <person name="Salamov A."/>
            <person name="Hori C."/>
            <person name="Aerts A."/>
            <person name="Henrissat B."/>
            <person name="Wiebenga A."/>
            <person name="vanKuyk P.A."/>
            <person name="Barry K."/>
            <person name="Lindquist E."/>
            <person name="LaButti K."/>
            <person name="Lapidus A."/>
            <person name="Lucas S."/>
            <person name="Coutinho P."/>
            <person name="Gong Y."/>
            <person name="Samejima M."/>
            <person name="Mahadevan R."/>
            <person name="Abou-Zaid M."/>
            <person name="de Vries R.P."/>
            <person name="Igarashi K."/>
            <person name="Yadav J.S."/>
            <person name="Grigoriev I.V."/>
            <person name="Master E.R."/>
        </authorList>
    </citation>
    <scope>NUCLEOTIDE SEQUENCE [LARGE SCALE GENOMIC DNA]</scope>
    <source>
        <strain evidence="1 2">HHB-10118-sp</strain>
    </source>
</reference>
<dbReference type="Proteomes" id="UP000008370">
    <property type="component" value="Unassembled WGS sequence"/>
</dbReference>
<dbReference type="InParanoid" id="K5WQM5"/>
<dbReference type="AlphaFoldDB" id="K5WQM5"/>
<accession>K5WQM5</accession>
<protein>
    <submittedName>
        <fullName evidence="1">Uncharacterized protein</fullName>
    </submittedName>
</protein>